<evidence type="ECO:0000256" key="4">
    <source>
        <dbReference type="ARBA" id="ARBA00022741"/>
    </source>
</evidence>
<dbReference type="GO" id="GO:0005524">
    <property type="term" value="F:ATP binding"/>
    <property type="evidence" value="ECO:0007669"/>
    <property type="project" value="UniProtKB-KW"/>
</dbReference>
<dbReference type="PROSITE" id="PS00211">
    <property type="entry name" value="ABC_TRANSPORTER_1"/>
    <property type="match status" value="1"/>
</dbReference>
<name>A0A2V0NU49_9CHLO</name>
<evidence type="ECO:0000313" key="12">
    <source>
        <dbReference type="EMBL" id="GBF89090.1"/>
    </source>
</evidence>
<evidence type="ECO:0000256" key="8">
    <source>
        <dbReference type="SAM" id="MobiDB-lite"/>
    </source>
</evidence>
<dbReference type="Pfam" id="PF00005">
    <property type="entry name" value="ABC_tran"/>
    <property type="match status" value="1"/>
</dbReference>
<dbReference type="GO" id="GO:0015421">
    <property type="term" value="F:ABC-type oligopeptide transporter activity"/>
    <property type="evidence" value="ECO:0007669"/>
    <property type="project" value="TreeGrafter"/>
</dbReference>
<feature type="transmembrane region" description="Helical" evidence="9">
    <location>
        <begin position="134"/>
        <end position="159"/>
    </location>
</feature>
<dbReference type="AlphaFoldDB" id="A0A2V0NU49"/>
<protein>
    <submittedName>
        <fullName evidence="12">ATP-binding cassette sub-family B member protein</fullName>
    </submittedName>
</protein>
<feature type="compositionally biased region" description="Gly residues" evidence="8">
    <location>
        <begin position="830"/>
        <end position="854"/>
    </location>
</feature>
<feature type="transmembrane region" description="Helical" evidence="9">
    <location>
        <begin position="468"/>
        <end position="489"/>
    </location>
</feature>
<accession>A0A2V0NU49</accession>
<keyword evidence="5 12" id="KW-0067">ATP-binding</keyword>
<dbReference type="Pfam" id="PF00664">
    <property type="entry name" value="ABC_membrane"/>
    <property type="match status" value="1"/>
</dbReference>
<dbReference type="SUPFAM" id="SSF90123">
    <property type="entry name" value="ABC transporter transmembrane region"/>
    <property type="match status" value="1"/>
</dbReference>
<dbReference type="Proteomes" id="UP000247498">
    <property type="component" value="Unassembled WGS sequence"/>
</dbReference>
<reference evidence="12 13" key="1">
    <citation type="journal article" date="2018" name="Sci. Rep.">
        <title>Raphidocelis subcapitata (=Pseudokirchneriella subcapitata) provides an insight into genome evolution and environmental adaptations in the Sphaeropleales.</title>
        <authorList>
            <person name="Suzuki S."/>
            <person name="Yamaguchi H."/>
            <person name="Nakajima N."/>
            <person name="Kawachi M."/>
        </authorList>
    </citation>
    <scope>NUCLEOTIDE SEQUENCE [LARGE SCALE GENOMIC DNA]</scope>
    <source>
        <strain evidence="12 13">NIES-35</strain>
    </source>
</reference>
<keyword evidence="3 9" id="KW-0812">Transmembrane</keyword>
<dbReference type="CDD" id="cd03249">
    <property type="entry name" value="ABC_MTABC3_MDL1_MDL2"/>
    <property type="match status" value="1"/>
</dbReference>
<dbReference type="PROSITE" id="PS50929">
    <property type="entry name" value="ABC_TM1F"/>
    <property type="match status" value="1"/>
</dbReference>
<dbReference type="FunFam" id="1.20.1560.10:FF:000215">
    <property type="entry name" value="ABC transporter B family member 4"/>
    <property type="match status" value="1"/>
</dbReference>
<evidence type="ECO:0000256" key="1">
    <source>
        <dbReference type="ARBA" id="ARBA00004448"/>
    </source>
</evidence>
<dbReference type="InterPro" id="IPR017871">
    <property type="entry name" value="ABC_transporter-like_CS"/>
</dbReference>
<dbReference type="Gene3D" id="3.40.50.300">
    <property type="entry name" value="P-loop containing nucleotide triphosphate hydrolases"/>
    <property type="match status" value="1"/>
</dbReference>
<dbReference type="PANTHER" id="PTHR43394:SF19">
    <property type="entry name" value="ABC TRANSPORTER B FAMILY"/>
    <property type="match status" value="1"/>
</dbReference>
<evidence type="ECO:0000256" key="6">
    <source>
        <dbReference type="ARBA" id="ARBA00022989"/>
    </source>
</evidence>
<keyword evidence="4" id="KW-0547">Nucleotide-binding</keyword>
<dbReference type="FunCoup" id="A0A2V0NU49">
    <property type="interactions" value="1677"/>
</dbReference>
<keyword evidence="2" id="KW-0813">Transport</keyword>
<dbReference type="Gene3D" id="1.20.1560.10">
    <property type="entry name" value="ABC transporter type 1, transmembrane domain"/>
    <property type="match status" value="1"/>
</dbReference>
<comment type="caution">
    <text evidence="12">The sequence shown here is derived from an EMBL/GenBank/DDBJ whole genome shotgun (WGS) entry which is preliminary data.</text>
</comment>
<feature type="domain" description="ABC transmembrane type-1" evidence="11">
    <location>
        <begin position="248"/>
        <end position="530"/>
    </location>
</feature>
<dbReference type="InterPro" id="IPR003593">
    <property type="entry name" value="AAA+_ATPase"/>
</dbReference>
<keyword evidence="7 9" id="KW-0472">Membrane</keyword>
<dbReference type="CDD" id="cd18572">
    <property type="entry name" value="ABC_6TM_TAP"/>
    <property type="match status" value="1"/>
</dbReference>
<evidence type="ECO:0000259" key="10">
    <source>
        <dbReference type="PROSITE" id="PS50893"/>
    </source>
</evidence>
<feature type="compositionally biased region" description="Low complexity" evidence="8">
    <location>
        <begin position="207"/>
        <end position="218"/>
    </location>
</feature>
<comment type="subcellular location">
    <subcellularLocation>
        <location evidence="1">Mitochondrion inner membrane</location>
        <topology evidence="1">Multi-pass membrane protein</topology>
    </subcellularLocation>
</comment>
<dbReference type="InterPro" id="IPR003439">
    <property type="entry name" value="ABC_transporter-like_ATP-bd"/>
</dbReference>
<feature type="transmembrane region" description="Helical" evidence="9">
    <location>
        <begin position="103"/>
        <end position="122"/>
    </location>
</feature>
<evidence type="ECO:0000256" key="3">
    <source>
        <dbReference type="ARBA" id="ARBA00022692"/>
    </source>
</evidence>
<keyword evidence="13" id="KW-1185">Reference proteome</keyword>
<dbReference type="EMBL" id="BDRX01000008">
    <property type="protein sequence ID" value="GBF89090.1"/>
    <property type="molecule type" value="Genomic_DNA"/>
</dbReference>
<feature type="compositionally biased region" description="Polar residues" evidence="8">
    <location>
        <begin position="863"/>
        <end position="873"/>
    </location>
</feature>
<dbReference type="InterPro" id="IPR011527">
    <property type="entry name" value="ABC1_TM_dom"/>
</dbReference>
<dbReference type="InterPro" id="IPR036640">
    <property type="entry name" value="ABC1_TM_sf"/>
</dbReference>
<dbReference type="SMART" id="SM00382">
    <property type="entry name" value="AAA"/>
    <property type="match status" value="1"/>
</dbReference>
<dbReference type="GO" id="GO:0005743">
    <property type="term" value="C:mitochondrial inner membrane"/>
    <property type="evidence" value="ECO:0007669"/>
    <property type="project" value="UniProtKB-SubCell"/>
</dbReference>
<dbReference type="InterPro" id="IPR027417">
    <property type="entry name" value="P-loop_NTPase"/>
</dbReference>
<feature type="region of interest" description="Disordered" evidence="8">
    <location>
        <begin position="830"/>
        <end position="873"/>
    </location>
</feature>
<organism evidence="12 13">
    <name type="scientific">Raphidocelis subcapitata</name>
    <dbReference type="NCBI Taxonomy" id="307507"/>
    <lineage>
        <taxon>Eukaryota</taxon>
        <taxon>Viridiplantae</taxon>
        <taxon>Chlorophyta</taxon>
        <taxon>core chlorophytes</taxon>
        <taxon>Chlorophyceae</taxon>
        <taxon>CS clade</taxon>
        <taxon>Sphaeropleales</taxon>
        <taxon>Selenastraceae</taxon>
        <taxon>Raphidocelis</taxon>
    </lineage>
</organism>
<evidence type="ECO:0000256" key="2">
    <source>
        <dbReference type="ARBA" id="ARBA00022448"/>
    </source>
</evidence>
<evidence type="ECO:0000259" key="11">
    <source>
        <dbReference type="PROSITE" id="PS50929"/>
    </source>
</evidence>
<feature type="transmembrane region" description="Helical" evidence="9">
    <location>
        <begin position="365"/>
        <end position="383"/>
    </location>
</feature>
<dbReference type="PANTHER" id="PTHR43394">
    <property type="entry name" value="ATP-DEPENDENT PERMEASE MDL1, MITOCHONDRIAL"/>
    <property type="match status" value="1"/>
</dbReference>
<dbReference type="GO" id="GO:0016887">
    <property type="term" value="F:ATP hydrolysis activity"/>
    <property type="evidence" value="ECO:0007669"/>
    <property type="project" value="InterPro"/>
</dbReference>
<feature type="domain" description="ABC transporter" evidence="10">
    <location>
        <begin position="563"/>
        <end position="806"/>
    </location>
</feature>
<dbReference type="STRING" id="307507.A0A2V0NU49"/>
<evidence type="ECO:0000256" key="5">
    <source>
        <dbReference type="ARBA" id="ARBA00022840"/>
    </source>
</evidence>
<keyword evidence="6 9" id="KW-1133">Transmembrane helix</keyword>
<dbReference type="SUPFAM" id="SSF52540">
    <property type="entry name" value="P-loop containing nucleoside triphosphate hydrolases"/>
    <property type="match status" value="1"/>
</dbReference>
<feature type="transmembrane region" description="Helical" evidence="9">
    <location>
        <begin position="246"/>
        <end position="268"/>
    </location>
</feature>
<sequence length="873" mass="89220">MKRVAILAAVLIAEQVSVAWLALWPLQGAARQQLAHVSGWLRLYKVGVSNLDVWLLAMAHSAVLLALLAGARAPSAARRRPRLGGGGAPSGGNLPQAALGVRAATAAAELLLLGKAVAVAILSPDGALPPAQPAGAVGLACMFGSIGAAVLGGGAAGLLARGVLAAIERDGEEGEGGGKGPAAAADEEAGLLSAPLLGRGDGGSSAGGKPASSAPADAAAERRRRERRQRGTVGQLLRMSLPDTPLLLAAFAAGAAAALMAALVPYYTGLIIDYASIDPNRRKFNATTLRLLAVAALGGVFTGARGGLFSVCMTRLDCRLRRALFASLLAQDTGFFDTTKTGEITSRLASDTSTVSDQVSLNLNILMRSATQAAAVLAFMFSASWRLTVVTFVLVPMVLLVSKLYGVYYRRLSKKVQTALADANGVAEETLSSMPTVRAHAAQSGARASYGAKLDAFYALRSTEAAAYSAYAATTTFLPSCVAGAVLYYGGTLVLSGQMSPGALVSFMLYQSSLSGAFSMMGDVFSALTAAVGAADKVIELMNRQPALPPCGALAPPALEGRIELRGVRFSYPARPLHTVLNGLSFCVNPGEVVALVGPSGGGKSSIIKLLQRFYVPQAGAVLIDGRDVGDYDPQWLRRRMALVSQEPVLFGRSVRRNIVYGLEPEDGVEGTPGQEEVEAAARLANAHAFVESFPEGYDTECGEKGLALSGGQKQRIAIARALVRKPQILLLDEATSALDADSEAVVQEALDRLMAGRTVVVVAHRLSTIRGADRIIVIQGGAVSEAGSHDELIAAGGAYAKLVARQLHGGASAASLGGLLARAASSGSLGRGGGGTGGGTGGGGGGNGGGGFNGSFVSSVSERTSIESGPPS</sequence>
<dbReference type="PROSITE" id="PS50893">
    <property type="entry name" value="ABC_TRANSPORTER_2"/>
    <property type="match status" value="1"/>
</dbReference>
<feature type="transmembrane region" description="Helical" evidence="9">
    <location>
        <begin position="288"/>
        <end position="312"/>
    </location>
</feature>
<feature type="transmembrane region" description="Helical" evidence="9">
    <location>
        <begin position="54"/>
        <end position="73"/>
    </location>
</feature>
<feature type="transmembrane region" description="Helical" evidence="9">
    <location>
        <begin position="389"/>
        <end position="408"/>
    </location>
</feature>
<dbReference type="InterPro" id="IPR039421">
    <property type="entry name" value="Type_1_exporter"/>
</dbReference>
<evidence type="ECO:0000256" key="7">
    <source>
        <dbReference type="ARBA" id="ARBA00023136"/>
    </source>
</evidence>
<dbReference type="InParanoid" id="A0A2V0NU49"/>
<feature type="region of interest" description="Disordered" evidence="8">
    <location>
        <begin position="201"/>
        <end position="235"/>
    </location>
</feature>
<gene>
    <name evidence="12" type="ORF">Rsub_01807</name>
</gene>
<dbReference type="FunFam" id="3.40.50.300:FF:000403">
    <property type="entry name" value="ATP-binding cassette sub-family B member 8, mitochondrial"/>
    <property type="match status" value="1"/>
</dbReference>
<proteinExistence type="predicted"/>
<evidence type="ECO:0000256" key="9">
    <source>
        <dbReference type="SAM" id="Phobius"/>
    </source>
</evidence>
<evidence type="ECO:0000313" key="13">
    <source>
        <dbReference type="Proteomes" id="UP000247498"/>
    </source>
</evidence>
<dbReference type="OrthoDB" id="6500128at2759"/>